<protein>
    <recommendedName>
        <fullName evidence="6">Adenylate kinase active site lid domain-containing protein</fullName>
    </recommendedName>
</protein>
<dbReference type="HAMAP" id="MF_00235">
    <property type="entry name" value="Adenylate_kinase_Adk"/>
    <property type="match status" value="1"/>
</dbReference>
<dbReference type="InterPro" id="IPR007862">
    <property type="entry name" value="Adenylate_kinase_lid-dom"/>
</dbReference>
<evidence type="ECO:0000259" key="6">
    <source>
        <dbReference type="Pfam" id="PF05191"/>
    </source>
</evidence>
<sequence length="648" mass="69591">MVAGVDAASSGVAEASSELLLTAPMKPSSSPTKSADIETQIGDGSCESIEEYASELLSDMSALPPPSKEEQRDETVGLEEAERAAGDERAQPEEEVRETKPQPGAVVDAKHEEPASPEPVPQEPIEPAVAAAEVKDSPPSEQPAVADHPSVENSPVAEQASIESEEKKVDKVDLESTKWKKKRNKSPSLKSMSSNKIPSLSTKKFLLLTKKKVPHVFAPAPLSPASAAKQKAAAADSIVISGASTASKAFVNRVSSKKSARRSLLKKLASRSSRPKKGAAAGSALESVEENRMEQTAEVTECPLEAKREQVRPETDETETEEPIKETIDETNEVEVDQKRPADLPTNIVATTNAAIPSPMAGDEPLSFFEMLSMKAEEYCAGVTTNLCGHEANNVQCLFGRSECAAKKVEDKFATYWPRNIMILFGPPAAGKGTHGPKIEDLLEIPQLSTGDMLRAAVAAKTEVGLKAAAVMKAGGLVSDDIVIGIIRDRIEEEDCKFGFILDGFPRTLVQAKALDKLLSEEGARVTKVVELQVPDEVLEERICGRWIHKKSGRSYHVKFAPPKSMKVDGSGKPVPESMKDDETGEPLMQRPDDTASALKKRLASYHNETVPILKHYQPNGVVSGVNANQGMDGVWGEVLGALERGGK</sequence>
<comment type="similarity">
    <text evidence="1">Belongs to the adenylate kinase family.</text>
</comment>
<evidence type="ECO:0000256" key="5">
    <source>
        <dbReference type="SAM" id="MobiDB-lite"/>
    </source>
</evidence>
<dbReference type="InterPro" id="IPR027417">
    <property type="entry name" value="P-loop_NTPase"/>
</dbReference>
<gene>
    <name evidence="7" type="ORF">THAOC_05908</name>
</gene>
<dbReference type="Gene3D" id="3.40.50.300">
    <property type="entry name" value="P-loop containing nucleotide triphosphate hydrolases"/>
    <property type="match status" value="1"/>
</dbReference>
<keyword evidence="3" id="KW-0547">Nucleotide-binding</keyword>
<proteinExistence type="inferred from homology"/>
<evidence type="ECO:0000313" key="8">
    <source>
        <dbReference type="Proteomes" id="UP000266841"/>
    </source>
</evidence>
<evidence type="ECO:0000313" key="7">
    <source>
        <dbReference type="EMBL" id="EJK72550.1"/>
    </source>
</evidence>
<feature type="compositionally biased region" description="Basic and acidic residues" evidence="5">
    <location>
        <begin position="304"/>
        <end position="315"/>
    </location>
</feature>
<feature type="compositionally biased region" description="Basic residues" evidence="5">
    <location>
        <begin position="255"/>
        <end position="277"/>
    </location>
</feature>
<dbReference type="PROSITE" id="PS00113">
    <property type="entry name" value="ADENYLATE_KINASE"/>
    <property type="match status" value="1"/>
</dbReference>
<dbReference type="Pfam" id="PF05191">
    <property type="entry name" value="ADK_lid"/>
    <property type="match status" value="1"/>
</dbReference>
<feature type="region of interest" description="Disordered" evidence="5">
    <location>
        <begin position="251"/>
        <end position="323"/>
    </location>
</feature>
<evidence type="ECO:0000256" key="4">
    <source>
        <dbReference type="ARBA" id="ARBA00022777"/>
    </source>
</evidence>
<dbReference type="PANTHER" id="PTHR23359">
    <property type="entry name" value="NUCLEOTIDE KINASE"/>
    <property type="match status" value="1"/>
</dbReference>
<dbReference type="SUPFAM" id="SSF52540">
    <property type="entry name" value="P-loop containing nucleoside triphosphate hydrolases"/>
    <property type="match status" value="1"/>
</dbReference>
<feature type="domain" description="Adenylate kinase active site lid" evidence="6">
    <location>
        <begin position="546"/>
        <end position="593"/>
    </location>
</feature>
<dbReference type="NCBIfam" id="TIGR01351">
    <property type="entry name" value="adk"/>
    <property type="match status" value="1"/>
</dbReference>
<keyword evidence="2" id="KW-0808">Transferase</keyword>
<feature type="compositionally biased region" description="Basic and acidic residues" evidence="5">
    <location>
        <begin position="164"/>
        <end position="178"/>
    </location>
</feature>
<dbReference type="InterPro" id="IPR036193">
    <property type="entry name" value="ADK_active_lid_dom_sf"/>
</dbReference>
<name>K0T4C2_THAOC</name>
<evidence type="ECO:0000256" key="2">
    <source>
        <dbReference type="ARBA" id="ARBA00022679"/>
    </source>
</evidence>
<dbReference type="InterPro" id="IPR000850">
    <property type="entry name" value="Adenylat/UMP-CMP_kin"/>
</dbReference>
<dbReference type="InterPro" id="IPR033690">
    <property type="entry name" value="Adenylat_kinase_CS"/>
</dbReference>
<feature type="region of interest" description="Disordered" evidence="5">
    <location>
        <begin position="21"/>
        <end position="196"/>
    </location>
</feature>
<evidence type="ECO:0000256" key="1">
    <source>
        <dbReference type="ARBA" id="ARBA00007220"/>
    </source>
</evidence>
<comment type="caution">
    <text evidence="7">The sequence shown here is derived from an EMBL/GenBank/DDBJ whole genome shotgun (WGS) entry which is preliminary data.</text>
</comment>
<dbReference type="PRINTS" id="PR00094">
    <property type="entry name" value="ADENYLTKNASE"/>
</dbReference>
<keyword evidence="8" id="KW-1185">Reference proteome</keyword>
<accession>K0T4C2</accession>
<feature type="region of interest" description="Disordered" evidence="5">
    <location>
        <begin position="561"/>
        <end position="592"/>
    </location>
</feature>
<evidence type="ECO:0000256" key="3">
    <source>
        <dbReference type="ARBA" id="ARBA00022741"/>
    </source>
</evidence>
<dbReference type="eggNOG" id="KOG3078">
    <property type="taxonomic scope" value="Eukaryota"/>
</dbReference>
<dbReference type="CDD" id="cd01428">
    <property type="entry name" value="ADK"/>
    <property type="match status" value="1"/>
</dbReference>
<dbReference type="InterPro" id="IPR006259">
    <property type="entry name" value="Adenyl_kin_sub"/>
</dbReference>
<dbReference type="GO" id="GO:0004017">
    <property type="term" value="F:AMP kinase activity"/>
    <property type="evidence" value="ECO:0007669"/>
    <property type="project" value="InterPro"/>
</dbReference>
<dbReference type="SUPFAM" id="SSF57774">
    <property type="entry name" value="Microbial and mitochondrial ADK, insert 'zinc finger' domain"/>
    <property type="match status" value="1"/>
</dbReference>
<dbReference type="EMBL" id="AGNL01005665">
    <property type="protein sequence ID" value="EJK72550.1"/>
    <property type="molecule type" value="Genomic_DNA"/>
</dbReference>
<dbReference type="FunFam" id="3.40.50.300:FF:000106">
    <property type="entry name" value="Adenylate kinase mitochondrial"/>
    <property type="match status" value="1"/>
</dbReference>
<dbReference type="Proteomes" id="UP000266841">
    <property type="component" value="Unassembled WGS sequence"/>
</dbReference>
<dbReference type="NCBIfam" id="NF001381">
    <property type="entry name" value="PRK00279.1-3"/>
    <property type="match status" value="1"/>
</dbReference>
<organism evidence="7 8">
    <name type="scientific">Thalassiosira oceanica</name>
    <name type="common">Marine diatom</name>
    <dbReference type="NCBI Taxonomy" id="159749"/>
    <lineage>
        <taxon>Eukaryota</taxon>
        <taxon>Sar</taxon>
        <taxon>Stramenopiles</taxon>
        <taxon>Ochrophyta</taxon>
        <taxon>Bacillariophyta</taxon>
        <taxon>Coscinodiscophyceae</taxon>
        <taxon>Thalassiosirophycidae</taxon>
        <taxon>Thalassiosirales</taxon>
        <taxon>Thalassiosiraceae</taxon>
        <taxon>Thalassiosira</taxon>
    </lineage>
</organism>
<dbReference type="GO" id="GO:0005524">
    <property type="term" value="F:ATP binding"/>
    <property type="evidence" value="ECO:0007669"/>
    <property type="project" value="InterPro"/>
</dbReference>
<dbReference type="Pfam" id="PF00406">
    <property type="entry name" value="ADK"/>
    <property type="match status" value="1"/>
</dbReference>
<keyword evidence="4" id="KW-0418">Kinase</keyword>
<feature type="compositionally biased region" description="Polar residues" evidence="5">
    <location>
        <begin position="186"/>
        <end position="196"/>
    </location>
</feature>
<feature type="compositionally biased region" description="Basic and acidic residues" evidence="5">
    <location>
        <begin position="67"/>
        <end position="100"/>
    </location>
</feature>
<dbReference type="OrthoDB" id="439792at2759"/>
<reference evidence="7 8" key="1">
    <citation type="journal article" date="2012" name="Genome Biol.">
        <title>Genome and low-iron response of an oceanic diatom adapted to chronic iron limitation.</title>
        <authorList>
            <person name="Lommer M."/>
            <person name="Specht M."/>
            <person name="Roy A.S."/>
            <person name="Kraemer L."/>
            <person name="Andreson R."/>
            <person name="Gutowska M.A."/>
            <person name="Wolf J."/>
            <person name="Bergner S.V."/>
            <person name="Schilhabel M.B."/>
            <person name="Klostermeier U.C."/>
            <person name="Beiko R.G."/>
            <person name="Rosenstiel P."/>
            <person name="Hippler M."/>
            <person name="Laroche J."/>
        </authorList>
    </citation>
    <scope>NUCLEOTIDE SEQUENCE [LARGE SCALE GENOMIC DNA]</scope>
    <source>
        <strain evidence="7 8">CCMP1005</strain>
    </source>
</reference>
<dbReference type="AlphaFoldDB" id="K0T4C2"/>